<evidence type="ECO:0000313" key="3">
    <source>
        <dbReference type="EMBL" id="MFC6239048.1"/>
    </source>
</evidence>
<proteinExistence type="predicted"/>
<evidence type="ECO:0000259" key="2">
    <source>
        <dbReference type="PROSITE" id="PS51084"/>
    </source>
</evidence>
<sequence length="113" mass="11809">MSDCLFCRIVAGEIPSTVVLETDEVLAFRDIAPAAPTHVVVVPKEHHVDVVALTATDPDLAGRLLAAGAAVAAQEGLGEGFRLVFNTGAHAGQTVFHLHLHVLGGRPMSWPPG</sequence>
<reference evidence="4" key="1">
    <citation type="journal article" date="2019" name="Int. J. Syst. Evol. Microbiol.">
        <title>The Global Catalogue of Microorganisms (GCM) 10K type strain sequencing project: providing services to taxonomists for standard genome sequencing and annotation.</title>
        <authorList>
            <consortium name="The Broad Institute Genomics Platform"/>
            <consortium name="The Broad Institute Genome Sequencing Center for Infectious Disease"/>
            <person name="Wu L."/>
            <person name="Ma J."/>
        </authorList>
    </citation>
    <scope>NUCLEOTIDE SEQUENCE [LARGE SCALE GENOMIC DNA]</scope>
    <source>
        <strain evidence="4">CGMCC 4.7317</strain>
    </source>
</reference>
<name>A0ABW1T4U5_9ACTN</name>
<comment type="caution">
    <text evidence="3">The sequence shown here is derived from an EMBL/GenBank/DDBJ whole genome shotgun (WGS) entry which is preliminary data.</text>
</comment>
<dbReference type="RefSeq" id="WP_386767780.1">
    <property type="nucleotide sequence ID" value="NZ_JBHSTI010000008.1"/>
</dbReference>
<dbReference type="CDD" id="cd01276">
    <property type="entry name" value="PKCI_related"/>
    <property type="match status" value="1"/>
</dbReference>
<dbReference type="InterPro" id="IPR001310">
    <property type="entry name" value="Histidine_triad_HIT"/>
</dbReference>
<dbReference type="EMBL" id="JBHSTI010000008">
    <property type="protein sequence ID" value="MFC6239048.1"/>
    <property type="molecule type" value="Genomic_DNA"/>
</dbReference>
<dbReference type="Proteomes" id="UP001596138">
    <property type="component" value="Unassembled WGS sequence"/>
</dbReference>
<dbReference type="InterPro" id="IPR036265">
    <property type="entry name" value="HIT-like_sf"/>
</dbReference>
<organism evidence="3 4">
    <name type="scientific">Longivirga aurantiaca</name>
    <dbReference type="NCBI Taxonomy" id="1837743"/>
    <lineage>
        <taxon>Bacteria</taxon>
        <taxon>Bacillati</taxon>
        <taxon>Actinomycetota</taxon>
        <taxon>Actinomycetes</taxon>
        <taxon>Sporichthyales</taxon>
        <taxon>Sporichthyaceae</taxon>
        <taxon>Longivirga</taxon>
    </lineage>
</organism>
<dbReference type="SUPFAM" id="SSF54197">
    <property type="entry name" value="HIT-like"/>
    <property type="match status" value="1"/>
</dbReference>
<evidence type="ECO:0000313" key="4">
    <source>
        <dbReference type="Proteomes" id="UP001596138"/>
    </source>
</evidence>
<dbReference type="PRINTS" id="PR00332">
    <property type="entry name" value="HISTRIAD"/>
</dbReference>
<dbReference type="Pfam" id="PF01230">
    <property type="entry name" value="HIT"/>
    <property type="match status" value="1"/>
</dbReference>
<evidence type="ECO:0000256" key="1">
    <source>
        <dbReference type="PROSITE-ProRule" id="PRU00464"/>
    </source>
</evidence>
<feature type="domain" description="HIT" evidence="2">
    <location>
        <begin position="5"/>
        <end position="113"/>
    </location>
</feature>
<keyword evidence="4" id="KW-1185">Reference proteome</keyword>
<dbReference type="PROSITE" id="PS00892">
    <property type="entry name" value="HIT_1"/>
    <property type="match status" value="1"/>
</dbReference>
<dbReference type="PROSITE" id="PS51084">
    <property type="entry name" value="HIT_2"/>
    <property type="match status" value="1"/>
</dbReference>
<dbReference type="InterPro" id="IPR019808">
    <property type="entry name" value="Histidine_triad_CS"/>
</dbReference>
<feature type="short sequence motif" description="Histidine triad motif" evidence="1">
    <location>
        <begin position="97"/>
        <end position="101"/>
    </location>
</feature>
<accession>A0ABW1T4U5</accession>
<dbReference type="Gene3D" id="3.30.428.10">
    <property type="entry name" value="HIT-like"/>
    <property type="match status" value="1"/>
</dbReference>
<gene>
    <name evidence="3" type="ORF">ACFQGU_14275</name>
</gene>
<dbReference type="PANTHER" id="PTHR23089">
    <property type="entry name" value="HISTIDINE TRIAD HIT PROTEIN"/>
    <property type="match status" value="1"/>
</dbReference>
<dbReference type="InterPro" id="IPR011146">
    <property type="entry name" value="HIT-like"/>
</dbReference>
<protein>
    <submittedName>
        <fullName evidence="3">Histidine triad nucleotide-binding protein</fullName>
    </submittedName>
</protein>